<protein>
    <recommendedName>
        <fullName evidence="1">Fungal-type protein kinase domain-containing protein</fullName>
    </recommendedName>
</protein>
<feature type="domain" description="Fungal-type protein kinase" evidence="1">
    <location>
        <begin position="165"/>
        <end position="247"/>
    </location>
</feature>
<dbReference type="Proteomes" id="UP001385951">
    <property type="component" value="Unassembled WGS sequence"/>
</dbReference>
<evidence type="ECO:0000313" key="3">
    <source>
        <dbReference type="Proteomes" id="UP001385951"/>
    </source>
</evidence>
<gene>
    <name evidence="2" type="ORF">QCA50_008773</name>
</gene>
<evidence type="ECO:0000259" key="1">
    <source>
        <dbReference type="Pfam" id="PF17667"/>
    </source>
</evidence>
<keyword evidence="3" id="KW-1185">Reference proteome</keyword>
<organism evidence="2 3">
    <name type="scientific">Cerrena zonata</name>
    <dbReference type="NCBI Taxonomy" id="2478898"/>
    <lineage>
        <taxon>Eukaryota</taxon>
        <taxon>Fungi</taxon>
        <taxon>Dikarya</taxon>
        <taxon>Basidiomycota</taxon>
        <taxon>Agaricomycotina</taxon>
        <taxon>Agaricomycetes</taxon>
        <taxon>Polyporales</taxon>
        <taxon>Cerrenaceae</taxon>
        <taxon>Cerrena</taxon>
    </lineage>
</organism>
<dbReference type="AlphaFoldDB" id="A0AAW0GB66"/>
<reference evidence="2 3" key="1">
    <citation type="submission" date="2022-09" db="EMBL/GenBank/DDBJ databases">
        <authorList>
            <person name="Palmer J.M."/>
        </authorList>
    </citation>
    <scope>NUCLEOTIDE SEQUENCE [LARGE SCALE GENOMIC DNA]</scope>
    <source>
        <strain evidence="2 3">DSM 7382</strain>
    </source>
</reference>
<evidence type="ECO:0000313" key="2">
    <source>
        <dbReference type="EMBL" id="KAK7688400.1"/>
    </source>
</evidence>
<name>A0AAW0GB66_9APHY</name>
<proteinExistence type="predicted"/>
<accession>A0AAW0GB66</accession>
<dbReference type="InterPro" id="IPR040976">
    <property type="entry name" value="Pkinase_fungal"/>
</dbReference>
<comment type="caution">
    <text evidence="2">The sequence shown here is derived from an EMBL/GenBank/DDBJ whole genome shotgun (WGS) entry which is preliminary data.</text>
</comment>
<dbReference type="EMBL" id="JASBNA010000011">
    <property type="protein sequence ID" value="KAK7688400.1"/>
    <property type="molecule type" value="Genomic_DNA"/>
</dbReference>
<dbReference type="Pfam" id="PF17667">
    <property type="entry name" value="Pkinase_fungal"/>
    <property type="match status" value="1"/>
</dbReference>
<sequence length="436" mass="49384">MSSAPGSSMSPKIDFDTRDKHLNVALHTYGRTIGPMPVQNFLDIFLPDTRPTAARRRNHFLHRIPTRKRYKPFIKALNGSKICPGFDFVSLDVNVELLSTSVPQLGPNIAVYPRGGGPKSHCDWSLMDFFIEWRPDEDLDGYRTSFGNKQILDDDSEAALEIRGRIFTYAAQLMDSQHRLFVFAVDIYGPRARLYRFDPSCIIVSDIIYFRKDPSLLEDFFLRYSACSSVQRGHDPTVTPANDAEKALFQASVKDYFNRARRNNLRTHPDVARLDNKIMKIQVNDVNGGVYWYLACKCSTVPVNSSPCGRFTRGFIAIPAPSDGHNPEDAEKGRLFWLKDSWRSNSSQSEASMYYELKTRGVPNLPDIKCAGDILVGSCTQETTNDILLSDSNTKSWRRPTDVISHMVHIRLVSGILIPLEHIRTQKIFYSSDATS</sequence>